<name>A0A840TRQ4_9BACT</name>
<keyword evidence="3" id="KW-1185">Reference proteome</keyword>
<keyword evidence="1" id="KW-0812">Transmembrane</keyword>
<evidence type="ECO:0008006" key="4">
    <source>
        <dbReference type="Google" id="ProtNLM"/>
    </source>
</evidence>
<dbReference type="AlphaFoldDB" id="A0A840TRQ4"/>
<evidence type="ECO:0000313" key="2">
    <source>
        <dbReference type="EMBL" id="MBB5282658.1"/>
    </source>
</evidence>
<reference evidence="2 3" key="1">
    <citation type="submission" date="2020-08" db="EMBL/GenBank/DDBJ databases">
        <title>Genomic Encyclopedia of Type Strains, Phase IV (KMG-IV): sequencing the most valuable type-strain genomes for metagenomic binning, comparative biology and taxonomic classification.</title>
        <authorList>
            <person name="Goeker M."/>
        </authorList>
    </citation>
    <scope>NUCLEOTIDE SEQUENCE [LARGE SCALE GENOMIC DNA]</scope>
    <source>
        <strain evidence="2 3">DSM 105074</strain>
    </source>
</reference>
<feature type="transmembrane region" description="Helical" evidence="1">
    <location>
        <begin position="12"/>
        <end position="32"/>
    </location>
</feature>
<comment type="caution">
    <text evidence="2">The sequence shown here is derived from an EMBL/GenBank/DDBJ whole genome shotgun (WGS) entry which is preliminary data.</text>
</comment>
<dbReference type="RefSeq" id="WP_184171170.1">
    <property type="nucleotide sequence ID" value="NZ_JACHGF010000001.1"/>
</dbReference>
<organism evidence="2 3">
    <name type="scientific">Rhabdobacter roseus</name>
    <dbReference type="NCBI Taxonomy" id="1655419"/>
    <lineage>
        <taxon>Bacteria</taxon>
        <taxon>Pseudomonadati</taxon>
        <taxon>Bacteroidota</taxon>
        <taxon>Cytophagia</taxon>
        <taxon>Cytophagales</taxon>
        <taxon>Cytophagaceae</taxon>
        <taxon>Rhabdobacter</taxon>
    </lineage>
</organism>
<feature type="transmembrane region" description="Helical" evidence="1">
    <location>
        <begin position="539"/>
        <end position="556"/>
    </location>
</feature>
<feature type="transmembrane region" description="Helical" evidence="1">
    <location>
        <begin position="514"/>
        <end position="532"/>
    </location>
</feature>
<feature type="transmembrane region" description="Helical" evidence="1">
    <location>
        <begin position="188"/>
        <end position="210"/>
    </location>
</feature>
<feature type="transmembrane region" description="Helical" evidence="1">
    <location>
        <begin position="376"/>
        <end position="400"/>
    </location>
</feature>
<keyword evidence="1" id="KW-0472">Membrane</keyword>
<dbReference type="EMBL" id="JACHGF010000001">
    <property type="protein sequence ID" value="MBB5282658.1"/>
    <property type="molecule type" value="Genomic_DNA"/>
</dbReference>
<keyword evidence="1" id="KW-1133">Transmembrane helix</keyword>
<protein>
    <recommendedName>
        <fullName evidence="4">YfhO family protein</fullName>
    </recommendedName>
</protein>
<feature type="transmembrane region" description="Helical" evidence="1">
    <location>
        <begin position="453"/>
        <end position="473"/>
    </location>
</feature>
<evidence type="ECO:0000313" key="3">
    <source>
        <dbReference type="Proteomes" id="UP000557307"/>
    </source>
</evidence>
<dbReference type="PANTHER" id="PTHR38454:SF1">
    <property type="entry name" value="INTEGRAL MEMBRANE PROTEIN"/>
    <property type="match status" value="1"/>
</dbReference>
<evidence type="ECO:0000256" key="1">
    <source>
        <dbReference type="SAM" id="Phobius"/>
    </source>
</evidence>
<feature type="transmembrane region" description="Helical" evidence="1">
    <location>
        <begin position="104"/>
        <end position="136"/>
    </location>
</feature>
<feature type="transmembrane region" description="Helical" evidence="1">
    <location>
        <begin position="350"/>
        <end position="369"/>
    </location>
</feature>
<sequence length="828" mass="91642">MKNLISWPRLRPHLLAVVGFVVLALMYASPVLNGKRLNQYDDVQAKSAAREVLEYKEKTGEWSAWTNSMFGGMPAYMVVADYPTSLSTKLGQGINALLPAPANYFLLCLVCTYLLFVVLGANAWLAALGAVAYTFASYLITSLEAGHVSKILALGYAPGVLAGIIVAFRKHWLTGTALTALFFSLELYANHIQITYYLGIGIVVLVVLESIPLLKQGQTRRLALTLGGLALAAVVALGTHTTRLWNAYDYTKETIRGKSELNLASSTRPEKDAPEQDGLGKEYAFQYSYGIFETFTLLIPNLYGGPSQGALDDKSETYKVLVTRGVDAMNARNFVQALPLYWGTQYSTGGPAYAGAIIFFLFVLGLFVVRSHLKWWVLGITLLYVVWAWGSNLAGVNYLFFDYFPMFNKFRAVTMVLNLVQLLLVFLAVLTLRDLSQKKITYAELARPLAISLGLTAGLCLLLALMPTVFMSFRSASDAQFVDSLTQSTQNRAFAEDIMRAITQDRARMLRSDAFRSAILILLAAGLIWFWVKEKIKTALVYPVLLALITLDAFGVSKRYLNNDDFVSKQAAEARRSPSPADEQILRDPDPNFRVLDVTRNTFNNSEASYYHKSIGGYHGAKLRRYQELFENQIAKQNSNPGMLNMLNTKYILTADQQGTPVAQPNPDALGHAWFVSNYVLVPDANAEMKALDTLNPARTAVVDQRFASTLQGLTPRADSANSIQLTSYKPNELTYQSNASSEQLAVFSEIYYNVRDEWKVTIDGQPAQLLRANYVLRALRVPAGPHTISFRFEPVSVSTGRVVDLVSSILLVLLLAGAVFVESKKEA</sequence>
<dbReference type="InterPro" id="IPR018580">
    <property type="entry name" value="Uncharacterised_YfhO"/>
</dbReference>
<feature type="transmembrane region" description="Helical" evidence="1">
    <location>
        <begin position="222"/>
        <end position="240"/>
    </location>
</feature>
<dbReference type="PANTHER" id="PTHR38454">
    <property type="entry name" value="INTEGRAL MEMBRANE PROTEIN-RELATED"/>
    <property type="match status" value="1"/>
</dbReference>
<feature type="transmembrane region" description="Helical" evidence="1">
    <location>
        <begin position="148"/>
        <end position="168"/>
    </location>
</feature>
<dbReference type="Proteomes" id="UP000557307">
    <property type="component" value="Unassembled WGS sequence"/>
</dbReference>
<proteinExistence type="predicted"/>
<feature type="transmembrane region" description="Helical" evidence="1">
    <location>
        <begin position="412"/>
        <end position="432"/>
    </location>
</feature>
<gene>
    <name evidence="2" type="ORF">HNQ92_000779</name>
</gene>
<accession>A0A840TRQ4</accession>